<feature type="domain" description="Glycosyl transferase family 1" evidence="1">
    <location>
        <begin position="199"/>
        <end position="332"/>
    </location>
</feature>
<organism evidence="3 4">
    <name type="scientific">Marinobacter pelagius</name>
    <dbReference type="NCBI Taxonomy" id="379482"/>
    <lineage>
        <taxon>Bacteria</taxon>
        <taxon>Pseudomonadati</taxon>
        <taxon>Pseudomonadota</taxon>
        <taxon>Gammaproteobacteria</taxon>
        <taxon>Pseudomonadales</taxon>
        <taxon>Marinobacteraceae</taxon>
        <taxon>Marinobacter</taxon>
    </lineage>
</organism>
<reference evidence="4" key="1">
    <citation type="submission" date="2016-10" db="EMBL/GenBank/DDBJ databases">
        <authorList>
            <person name="Varghese N."/>
            <person name="Submissions S."/>
        </authorList>
    </citation>
    <scope>NUCLEOTIDE SEQUENCE [LARGE SCALE GENOMIC DNA]</scope>
    <source>
        <strain evidence="4">CGMCC 1.6775</strain>
    </source>
</reference>
<keyword evidence="3" id="KW-0808">Transferase</keyword>
<evidence type="ECO:0000313" key="3">
    <source>
        <dbReference type="EMBL" id="SFM70182.1"/>
    </source>
</evidence>
<evidence type="ECO:0000259" key="2">
    <source>
        <dbReference type="Pfam" id="PF13439"/>
    </source>
</evidence>
<dbReference type="Pfam" id="PF13439">
    <property type="entry name" value="Glyco_transf_4"/>
    <property type="match status" value="1"/>
</dbReference>
<protein>
    <submittedName>
        <fullName evidence="3">Glycosyltransferase involved in cell wall bisynthesis</fullName>
    </submittedName>
</protein>
<feature type="domain" description="Glycosyltransferase subfamily 4-like N-terminal" evidence="2">
    <location>
        <begin position="16"/>
        <end position="177"/>
    </location>
</feature>
<dbReference type="InterPro" id="IPR028098">
    <property type="entry name" value="Glyco_trans_4-like_N"/>
</dbReference>
<dbReference type="OrthoDB" id="9768937at2"/>
<dbReference type="Pfam" id="PF00534">
    <property type="entry name" value="Glycos_transf_1"/>
    <property type="match status" value="1"/>
</dbReference>
<dbReference type="CDD" id="cd03811">
    <property type="entry name" value="GT4_GT28_WabH-like"/>
    <property type="match status" value="1"/>
</dbReference>
<dbReference type="AlphaFoldDB" id="A0A1I4T0B7"/>
<dbReference type="InterPro" id="IPR001296">
    <property type="entry name" value="Glyco_trans_1"/>
</dbReference>
<accession>A0A1I4T0B7</accession>
<evidence type="ECO:0000313" key="4">
    <source>
        <dbReference type="Proteomes" id="UP000199339"/>
    </source>
</evidence>
<gene>
    <name evidence="3" type="ORF">SAMN04487961_0937</name>
</gene>
<sequence>MGIKVLHLIDSGGLYGAEKMLLSLVKHQMEQGLEPMILSAGAPNVGEKPLEREASQMGLPLIAWRMKPGLNIAESGEILQWARANGYDILHSHGFKFNVLLGARPLIVRRIPMIATLHGYVHAKRFSKMWLYELLDRLAINCLQFVVLVGEAMRKELPPRLRKSKKVKVIANGLDSETIEHHSTMRVDLEIRGFVARHSPIVLGVGRLSEEKGFDRLIDAFPAVCNEFENAGLILVGEGKQREALEMRKGKLGLGHRVLMPGYSNNVPAIQNIADLIVVPSRTEGLPITLLEAMALGLPVLASPVGEIPFVLGNGEGGYLLPEDCDYSELGSCIVNSLRDSQQKSKVNWSLRRVSNHYSVKAMEKSYRELYQSALGDQA</sequence>
<proteinExistence type="predicted"/>
<dbReference type="GO" id="GO:0016758">
    <property type="term" value="F:hexosyltransferase activity"/>
    <property type="evidence" value="ECO:0007669"/>
    <property type="project" value="TreeGrafter"/>
</dbReference>
<dbReference type="SUPFAM" id="SSF53756">
    <property type="entry name" value="UDP-Glycosyltransferase/glycogen phosphorylase"/>
    <property type="match status" value="1"/>
</dbReference>
<dbReference type="InterPro" id="IPR050194">
    <property type="entry name" value="Glycosyltransferase_grp1"/>
</dbReference>
<dbReference type="EMBL" id="FOUR01000002">
    <property type="protein sequence ID" value="SFM70182.1"/>
    <property type="molecule type" value="Genomic_DNA"/>
</dbReference>
<dbReference type="Proteomes" id="UP000199339">
    <property type="component" value="Unassembled WGS sequence"/>
</dbReference>
<evidence type="ECO:0000259" key="1">
    <source>
        <dbReference type="Pfam" id="PF00534"/>
    </source>
</evidence>
<dbReference type="PANTHER" id="PTHR45947:SF3">
    <property type="entry name" value="SULFOQUINOVOSYL TRANSFERASE SQD2"/>
    <property type="match status" value="1"/>
</dbReference>
<dbReference type="Gene3D" id="3.40.50.2000">
    <property type="entry name" value="Glycogen Phosphorylase B"/>
    <property type="match status" value="2"/>
</dbReference>
<keyword evidence="4" id="KW-1185">Reference proteome</keyword>
<dbReference type="PANTHER" id="PTHR45947">
    <property type="entry name" value="SULFOQUINOVOSYL TRANSFERASE SQD2"/>
    <property type="match status" value="1"/>
</dbReference>
<name>A0A1I4T0B7_9GAMM</name>
<dbReference type="RefSeq" id="WP_091999498.1">
    <property type="nucleotide sequence ID" value="NZ_FOUR01000002.1"/>
</dbReference>